<evidence type="ECO:0000256" key="1">
    <source>
        <dbReference type="SAM" id="Phobius"/>
    </source>
</evidence>
<sequence>MKNAQAEAQFRGQSQNRITTELYVYATRMPNDQRPYTPAVCNWKFKMWRARENCDRSTMQSIRAPFPNPNIFSVFICVGASAVVVQTAQKTNTIDIKSKLYGATCVLPVLQMSVFVAALPRAQWDVLLKGANETSNIYWYQTFHAARCRLQVALQTLAVIGIVDEWR</sequence>
<dbReference type="STRING" id="520822.A0A151I1N0"/>
<reference evidence="2 3" key="1">
    <citation type="submission" date="2015-09" db="EMBL/GenBank/DDBJ databases">
        <title>Atta colombica WGS genome.</title>
        <authorList>
            <person name="Nygaard S."/>
            <person name="Hu H."/>
            <person name="Boomsma J."/>
            <person name="Zhang G."/>
        </authorList>
    </citation>
    <scope>NUCLEOTIDE SEQUENCE [LARGE SCALE GENOMIC DNA]</scope>
    <source>
        <strain evidence="2">Treedump-2</strain>
        <tissue evidence="2">Whole body</tissue>
    </source>
</reference>
<dbReference type="EMBL" id="KQ976560">
    <property type="protein sequence ID" value="KYM80591.1"/>
    <property type="molecule type" value="Genomic_DNA"/>
</dbReference>
<keyword evidence="1" id="KW-0472">Membrane</keyword>
<accession>A0A151I1N0</accession>
<proteinExistence type="predicted"/>
<dbReference type="Proteomes" id="UP000078540">
    <property type="component" value="Unassembled WGS sequence"/>
</dbReference>
<keyword evidence="3" id="KW-1185">Reference proteome</keyword>
<evidence type="ECO:0000313" key="2">
    <source>
        <dbReference type="EMBL" id="KYM80591.1"/>
    </source>
</evidence>
<keyword evidence="1" id="KW-0812">Transmembrane</keyword>
<evidence type="ECO:0000313" key="3">
    <source>
        <dbReference type="Proteomes" id="UP000078540"/>
    </source>
</evidence>
<feature type="transmembrane region" description="Helical" evidence="1">
    <location>
        <begin position="71"/>
        <end position="88"/>
    </location>
</feature>
<dbReference type="AlphaFoldDB" id="A0A151I1N0"/>
<name>A0A151I1N0_9HYME</name>
<organism evidence="2 3">
    <name type="scientific">Atta colombica</name>
    <dbReference type="NCBI Taxonomy" id="520822"/>
    <lineage>
        <taxon>Eukaryota</taxon>
        <taxon>Metazoa</taxon>
        <taxon>Ecdysozoa</taxon>
        <taxon>Arthropoda</taxon>
        <taxon>Hexapoda</taxon>
        <taxon>Insecta</taxon>
        <taxon>Pterygota</taxon>
        <taxon>Neoptera</taxon>
        <taxon>Endopterygota</taxon>
        <taxon>Hymenoptera</taxon>
        <taxon>Apocrita</taxon>
        <taxon>Aculeata</taxon>
        <taxon>Formicoidea</taxon>
        <taxon>Formicidae</taxon>
        <taxon>Myrmicinae</taxon>
        <taxon>Atta</taxon>
    </lineage>
</organism>
<keyword evidence="1" id="KW-1133">Transmembrane helix</keyword>
<gene>
    <name evidence="2" type="ORF">ALC53_08929</name>
</gene>
<protein>
    <submittedName>
        <fullName evidence="2">Uncharacterized protein</fullName>
    </submittedName>
</protein>
<feature type="transmembrane region" description="Helical" evidence="1">
    <location>
        <begin position="100"/>
        <end position="119"/>
    </location>
</feature>